<keyword evidence="3" id="KW-1185">Reference proteome</keyword>
<dbReference type="InterPro" id="IPR009057">
    <property type="entry name" value="Homeodomain-like_sf"/>
</dbReference>
<proteinExistence type="predicted"/>
<dbReference type="GO" id="GO:0003677">
    <property type="term" value="F:DNA binding"/>
    <property type="evidence" value="ECO:0007669"/>
    <property type="project" value="UniProtKB-KW"/>
</dbReference>
<protein>
    <submittedName>
        <fullName evidence="2">Uncharacterized protein LOC110239820</fullName>
    </submittedName>
</protein>
<dbReference type="EMBL" id="CACRXK020001862">
    <property type="protein sequence ID" value="CAB3991500.1"/>
    <property type="molecule type" value="Genomic_DNA"/>
</dbReference>
<reference evidence="2" key="1">
    <citation type="submission" date="2020-04" db="EMBL/GenBank/DDBJ databases">
        <authorList>
            <person name="Alioto T."/>
            <person name="Alioto T."/>
            <person name="Gomez Garrido J."/>
        </authorList>
    </citation>
    <scope>NUCLEOTIDE SEQUENCE</scope>
    <source>
        <strain evidence="2">A484AB</strain>
    </source>
</reference>
<comment type="caution">
    <text evidence="2">The sequence shown here is derived from an EMBL/GenBank/DDBJ whole genome shotgun (WGS) entry which is preliminary data.</text>
</comment>
<evidence type="ECO:0000313" key="2">
    <source>
        <dbReference type="EMBL" id="CAB3991500.1"/>
    </source>
</evidence>
<feature type="domain" description="TyrR-like helix-turn-helix" evidence="1">
    <location>
        <begin position="112"/>
        <end position="136"/>
    </location>
</feature>
<dbReference type="SUPFAM" id="SSF46689">
    <property type="entry name" value="Homeodomain-like"/>
    <property type="match status" value="1"/>
</dbReference>
<dbReference type="AlphaFoldDB" id="A0A7D9DRE0"/>
<accession>A0A7D9DRE0</accession>
<dbReference type="OrthoDB" id="6150415at2759"/>
<gene>
    <name evidence="2" type="ORF">PACLA_8A032062</name>
</gene>
<dbReference type="Pfam" id="PF18024">
    <property type="entry name" value="HTH_50"/>
    <property type="match status" value="1"/>
</dbReference>
<evidence type="ECO:0000259" key="1">
    <source>
        <dbReference type="Pfam" id="PF18024"/>
    </source>
</evidence>
<evidence type="ECO:0000313" key="3">
    <source>
        <dbReference type="Proteomes" id="UP001152795"/>
    </source>
</evidence>
<dbReference type="InterPro" id="IPR030828">
    <property type="entry name" value="HTH_TyrR"/>
</dbReference>
<name>A0A7D9DRE0_PARCT</name>
<dbReference type="Proteomes" id="UP001152795">
    <property type="component" value="Unassembled WGS sequence"/>
</dbReference>
<dbReference type="Gene3D" id="1.10.10.60">
    <property type="entry name" value="Homeodomain-like"/>
    <property type="match status" value="1"/>
</dbReference>
<sequence>MNEQQETLRVQLRGSLVDLLRQLQNLDSEKLDAITFRLGQLASHIIRLCDVNLVDDEIQHCVTQAMYYLQRVEELNTDRPFTTEVVHSGRPGRPGLDISLEQLNYFLNYQFSISDIARTLGVSQSTIFRRMRKYGLFVRCNLPPLSDDELDAKIREILQEFPNAGYRRVISQLAVRCWVEAPANESSRVHAKG</sequence>
<organism evidence="2 3">
    <name type="scientific">Paramuricea clavata</name>
    <name type="common">Red gorgonian</name>
    <name type="synonym">Violescent sea-whip</name>
    <dbReference type="NCBI Taxonomy" id="317549"/>
    <lineage>
        <taxon>Eukaryota</taxon>
        <taxon>Metazoa</taxon>
        <taxon>Cnidaria</taxon>
        <taxon>Anthozoa</taxon>
        <taxon>Octocorallia</taxon>
        <taxon>Malacalcyonacea</taxon>
        <taxon>Plexauridae</taxon>
        <taxon>Paramuricea</taxon>
    </lineage>
</organism>